<name>A0AA95B4T2_9BACI</name>
<organism evidence="2 3">
    <name type="scientific">Sutcliffiella horikoshii</name>
    <dbReference type="NCBI Taxonomy" id="79883"/>
    <lineage>
        <taxon>Bacteria</taxon>
        <taxon>Bacillati</taxon>
        <taxon>Bacillota</taxon>
        <taxon>Bacilli</taxon>
        <taxon>Bacillales</taxon>
        <taxon>Bacillaceae</taxon>
        <taxon>Sutcliffiella</taxon>
    </lineage>
</organism>
<dbReference type="AlphaFoldDB" id="A0AA95B4T2"/>
<gene>
    <name evidence="2" type="ORF">FZC74_16700</name>
</gene>
<proteinExistence type="predicted"/>
<dbReference type="EMBL" id="VTEU01000008">
    <property type="protein sequence ID" value="TYS57330.1"/>
    <property type="molecule type" value="Genomic_DNA"/>
</dbReference>
<comment type="caution">
    <text evidence="2">The sequence shown here is derived from an EMBL/GenBank/DDBJ whole genome shotgun (WGS) entry which is preliminary data.</text>
</comment>
<sequence>MLNLEVLSNNELIATIFGIFTLGSCTILGVLGFLGKEIINNWYSRKSASHQSNLNQNLELFKVNIQNEAELFRAELQKEALEHKIKYNKLHNDRAETIKDLYSKIDRMERSMRDLFNLFEIARDNSKRDKMKVAVKNFNDTMDFYSINRIFFSEETCTIIESLRDEINLIYHEFTGYDIHLGLSEIPEVRKEQRQVWKDCWNSMKEKVPQIKRDLEKDFRRQLGVE</sequence>
<protein>
    <submittedName>
        <fullName evidence="2">Uncharacterized protein</fullName>
    </submittedName>
</protein>
<dbReference type="RefSeq" id="WP_148966686.1">
    <property type="nucleotide sequence ID" value="NZ_VTEU01000008.1"/>
</dbReference>
<evidence type="ECO:0000313" key="3">
    <source>
        <dbReference type="Proteomes" id="UP000323393"/>
    </source>
</evidence>
<dbReference type="Proteomes" id="UP000323393">
    <property type="component" value="Unassembled WGS sequence"/>
</dbReference>
<keyword evidence="1" id="KW-1133">Transmembrane helix</keyword>
<evidence type="ECO:0000256" key="1">
    <source>
        <dbReference type="SAM" id="Phobius"/>
    </source>
</evidence>
<keyword evidence="1" id="KW-0812">Transmembrane</keyword>
<feature type="transmembrane region" description="Helical" evidence="1">
    <location>
        <begin position="12"/>
        <end position="35"/>
    </location>
</feature>
<evidence type="ECO:0000313" key="2">
    <source>
        <dbReference type="EMBL" id="TYS57330.1"/>
    </source>
</evidence>
<keyword evidence="1" id="KW-0472">Membrane</keyword>
<accession>A0AA95B4T2</accession>
<reference evidence="2 3" key="1">
    <citation type="submission" date="2019-08" db="EMBL/GenBank/DDBJ databases">
        <title>Bacillus genomes from the desert of Cuatro Cienegas, Coahuila.</title>
        <authorList>
            <person name="Olmedo-Alvarez G."/>
        </authorList>
    </citation>
    <scope>NUCLEOTIDE SEQUENCE [LARGE SCALE GENOMIC DNA]</scope>
    <source>
        <strain evidence="2 3">CH88_3T</strain>
    </source>
</reference>